<dbReference type="Proteomes" id="UP001221142">
    <property type="component" value="Unassembled WGS sequence"/>
</dbReference>
<keyword evidence="5" id="KW-1185">Reference proteome</keyword>
<gene>
    <name evidence="4" type="ORF">FB45DRAFT_930196</name>
</gene>
<comment type="caution">
    <text evidence="4">The sequence shown here is derived from an EMBL/GenBank/DDBJ whole genome shotgun (WGS) entry which is preliminary data.</text>
</comment>
<dbReference type="Pfam" id="PF00743">
    <property type="entry name" value="FMO-like"/>
    <property type="match status" value="1"/>
</dbReference>
<protein>
    <submittedName>
        <fullName evidence="4">Uncharacterized protein</fullName>
    </submittedName>
</protein>
<keyword evidence="3" id="KW-0560">Oxidoreductase</keyword>
<keyword evidence="1" id="KW-0285">Flavoprotein</keyword>
<dbReference type="SUPFAM" id="SSF51905">
    <property type="entry name" value="FAD/NAD(P)-binding domain"/>
    <property type="match status" value="1"/>
</dbReference>
<dbReference type="InterPro" id="IPR020946">
    <property type="entry name" value="Flavin_mOase-like"/>
</dbReference>
<evidence type="ECO:0000256" key="2">
    <source>
        <dbReference type="ARBA" id="ARBA00022827"/>
    </source>
</evidence>
<evidence type="ECO:0000256" key="3">
    <source>
        <dbReference type="ARBA" id="ARBA00023002"/>
    </source>
</evidence>
<organism evidence="4 5">
    <name type="scientific">Roridomyces roridus</name>
    <dbReference type="NCBI Taxonomy" id="1738132"/>
    <lineage>
        <taxon>Eukaryota</taxon>
        <taxon>Fungi</taxon>
        <taxon>Dikarya</taxon>
        <taxon>Basidiomycota</taxon>
        <taxon>Agaricomycotina</taxon>
        <taxon>Agaricomycetes</taxon>
        <taxon>Agaricomycetidae</taxon>
        <taxon>Agaricales</taxon>
        <taxon>Marasmiineae</taxon>
        <taxon>Mycenaceae</taxon>
        <taxon>Roridomyces</taxon>
    </lineage>
</organism>
<dbReference type="GO" id="GO:0050660">
    <property type="term" value="F:flavin adenine dinucleotide binding"/>
    <property type="evidence" value="ECO:0007669"/>
    <property type="project" value="InterPro"/>
</dbReference>
<dbReference type="PANTHER" id="PTHR43539">
    <property type="entry name" value="FLAVIN-BINDING MONOOXYGENASE-LIKE PROTEIN (AFU_ORTHOLOGUE AFUA_4G09220)"/>
    <property type="match status" value="1"/>
</dbReference>
<dbReference type="GO" id="GO:0004499">
    <property type="term" value="F:N,N-dimethylaniline monooxygenase activity"/>
    <property type="evidence" value="ECO:0007669"/>
    <property type="project" value="InterPro"/>
</dbReference>
<accession>A0AAD7BH35</accession>
<sequence length="411" mass="45113">MCAARLGRMGIRALVIEKTARVGDVWRNRYPNLVLHYKSHPMSVLYQSWPRTYPKYLPRDKIADFLEAYATGQELNVWLSSAVLPTPTYNESSGRWSVEIDCAGERVCVKPKHVIFAMGIGAPKIPSWPGMDTFAGNMYHSDQHKGVALYKGKRVVVVGACNAAIDVSEDFVFKGASEVTMVQRSTTYVYSCDTLEKYPPPGDKLPIVEDMDLVNNSTPPPLLVELATRGLPTFKENDRDLFDGLDKVGFKLTWKLTPDGEEVAPLALIYDRVAAGAIFDMGNVKLIAEGKIKIKQGAEVARVEPEGLVLADGSKLAADVIVLATGYHPIMQSITAIMGDGIQDMIGNRVWGLDEGGELTHCFRPTGAPGFWVALGGFAHARFLSKHLAIQIKAEELGLKRRYPATTKASC</sequence>
<proteinExistence type="predicted"/>
<dbReference type="InterPro" id="IPR050982">
    <property type="entry name" value="Auxin_biosynth/cation_transpt"/>
</dbReference>
<evidence type="ECO:0000313" key="4">
    <source>
        <dbReference type="EMBL" id="KAJ7620428.1"/>
    </source>
</evidence>
<evidence type="ECO:0000256" key="1">
    <source>
        <dbReference type="ARBA" id="ARBA00022630"/>
    </source>
</evidence>
<keyword evidence="2" id="KW-0274">FAD</keyword>
<dbReference type="GO" id="GO:0050661">
    <property type="term" value="F:NADP binding"/>
    <property type="evidence" value="ECO:0007669"/>
    <property type="project" value="InterPro"/>
</dbReference>
<dbReference type="AlphaFoldDB" id="A0AAD7BH35"/>
<dbReference type="Gene3D" id="3.50.50.60">
    <property type="entry name" value="FAD/NAD(P)-binding domain"/>
    <property type="match status" value="2"/>
</dbReference>
<reference evidence="4" key="1">
    <citation type="submission" date="2023-03" db="EMBL/GenBank/DDBJ databases">
        <title>Massive genome expansion in bonnet fungi (Mycena s.s.) driven by repeated elements and novel gene families across ecological guilds.</title>
        <authorList>
            <consortium name="Lawrence Berkeley National Laboratory"/>
            <person name="Harder C.B."/>
            <person name="Miyauchi S."/>
            <person name="Viragh M."/>
            <person name="Kuo A."/>
            <person name="Thoen E."/>
            <person name="Andreopoulos B."/>
            <person name="Lu D."/>
            <person name="Skrede I."/>
            <person name="Drula E."/>
            <person name="Henrissat B."/>
            <person name="Morin E."/>
            <person name="Kohler A."/>
            <person name="Barry K."/>
            <person name="LaButti K."/>
            <person name="Morin E."/>
            <person name="Salamov A."/>
            <person name="Lipzen A."/>
            <person name="Mereny Z."/>
            <person name="Hegedus B."/>
            <person name="Baldrian P."/>
            <person name="Stursova M."/>
            <person name="Weitz H."/>
            <person name="Taylor A."/>
            <person name="Grigoriev I.V."/>
            <person name="Nagy L.G."/>
            <person name="Martin F."/>
            <person name="Kauserud H."/>
        </authorList>
    </citation>
    <scope>NUCLEOTIDE SEQUENCE</scope>
    <source>
        <strain evidence="4">9284</strain>
    </source>
</reference>
<dbReference type="EMBL" id="JARKIF010000017">
    <property type="protein sequence ID" value="KAJ7620428.1"/>
    <property type="molecule type" value="Genomic_DNA"/>
</dbReference>
<name>A0AAD7BH35_9AGAR</name>
<dbReference type="PANTHER" id="PTHR43539:SF68">
    <property type="entry name" value="FLAVIN-BINDING MONOOXYGENASE-LIKE PROTEIN (AFU_ORTHOLOGUE AFUA_4G09220)"/>
    <property type="match status" value="1"/>
</dbReference>
<dbReference type="InterPro" id="IPR036188">
    <property type="entry name" value="FAD/NAD-bd_sf"/>
</dbReference>
<evidence type="ECO:0000313" key="5">
    <source>
        <dbReference type="Proteomes" id="UP001221142"/>
    </source>
</evidence>